<feature type="disulfide bond" evidence="5">
    <location>
        <begin position="2175"/>
        <end position="2184"/>
    </location>
</feature>
<reference evidence="10 11" key="1">
    <citation type="journal article" date="2021" name="BMC Biol.">
        <title>Horizontally acquired antibacterial genes associated with adaptive radiation of ladybird beetles.</title>
        <authorList>
            <person name="Li H.S."/>
            <person name="Tang X.F."/>
            <person name="Huang Y.H."/>
            <person name="Xu Z.Y."/>
            <person name="Chen M.L."/>
            <person name="Du X.Y."/>
            <person name="Qiu B.Y."/>
            <person name="Chen P.T."/>
            <person name="Zhang W."/>
            <person name="Slipinski A."/>
            <person name="Escalona H.E."/>
            <person name="Waterhouse R.M."/>
            <person name="Zwick A."/>
            <person name="Pang H."/>
        </authorList>
    </citation>
    <scope>NUCLEOTIDE SEQUENCE [LARGE SCALE GENOMIC DNA]</scope>
    <source>
        <strain evidence="10">SYSU2018</strain>
    </source>
</reference>
<dbReference type="Gene3D" id="3.30.70.960">
    <property type="entry name" value="SEA domain"/>
    <property type="match status" value="1"/>
</dbReference>
<sequence>MTITPFTGSDQQQNDREDESRYDEARNYLATRVMSNGVEVIVAGDKSTLPGEPDVKRVLPSSIFKPVTLRPSTLSEHMMMLMPSDASKINSITSSLYPNNKFVTKTCLTTFTYLTTYLESGTTTVSSHEQVVSNIATEERNTGKIHPTPSMGITLTQYPSLSVGVFYTTYTYLNTLVDGDQPLVITSKHTVTNTVTAPDDYLSLIHPSEDVVPLKDTNTYYSTITLTKTVNDGDSSRLVSTQERLTQIVITESLPPKATSVMTSYIALDVEDPEPEVGLTTTDVVKTYYITYTYYNTLVENGKTIVHTNVSTSADVTTEKIYIHPKRVNNASSENSDAEIIELAPENVVIVATKTYQTTFTYFTTLLQEENQATPTVVSSHSKIVENIATETIHPKQLNKNYWKMLKSELQSAQDKIKETVLLNDGQKLEITAYKKVIEPTKVLPIEVTRVPQNSVDKLNVESSNPNVITGSTIIFFDDEPSSSIESTPSLTTKKTSTAINTDVIKKTQVITSSSKVKKSKTQNAKPTKPNTSPRPSKYKTENTKKKQVTKLPKPEVVESAGTNGDLLGLGSININSLKALTPVINAMAGLIKTNLKSNRREVNETSIKPPVFQNKKIPSYVNDSLSRSPIYIPVGDLEVSESQNLPTYQLQEIVNWKENKQNLKKPTHETPLLNGGIPISPGEVITANSDVIVGKPGRILPRVPAIPLSQNLVSEVPDLNPPPVPHNWEKSRNRNPIPVGAQSETSPTIVHAPNKDDYIGPPPPMSNKVFRGEKHKHIPVRLNEDQQNSVWPERPQPHQERPQLHIPLNQNYAYGQNNYGLNYHENEIKTPTQPLNLQLEIQKKFEKVSKESVPMYAQGHASPEIHYISTLRDINIRPSIIKEPIVLPEVIERSSGQPLLVNIQPSQVAFVNIPHNRTTALIYGGSTEPHKNGQYFDDPSPYSEPEYPLNENYNNIVHYTANHNMHLNQKQVKGVIKVGTQPINVQPDITNSRIQNINPSKPQDLIVNANNQEINVQVPPISFGMIQNGNDFNAHIINHGVTAGDLQFRLPPVAYEVVKYQKNNINENKLPGNPDKYNRLQYINQENLKTNQSINREHVNRPHNYINQEYSNKNQYHHSDSTGQYLLVPPKQPQHSQGSKRPEYQISNAVMNVDTSKHKTQIATLVDYMTPPTYKPKPFKPPQYRPQIVHNQNYNHQQGYTTIPNNFEYGHRHQINISTINMEVDPDSLYDLNNADGEVIQESNTRPLRPGEVPHEILKLKTTIPPVKRNNTIVSTENKFKLPYENEVHQFKAPVISDPRPFVRPENYQTNQIIKIDQAEPEQNINKYLQSSIKDLLRKEIVKQDVPQSPLKNHYTSTVQTPISQNDKKNNADVLLNSNGKIESITVIPSRPKVTSLPINSNPEPNKKVINGPYKQQPTQTELPFNKTSGDELFGTKFVSNEILHLNKVTKPSTDTSLLTGETADSNSSESNLEIMRPPKPTPYSFKKPVLTFKPPKPSVVPVLSKKPVDIVKSPKPFVPQPAEDIMPPPRTVASDEVLGMIPPPITTYKPILSSMIKTPGSKPVYLQPVTQEQVKPTNIESTSQKPRTRRPYYPLRRSTTTTKSPRTRRPYQPVYNTFDRTRSTTSIPRYTTTKESIRNKTSFVPNVTKLETIIGEPSIEKVKDSQISQTSNKQQVNSTGIPNHYQDYPKKNPSGFKLNTDLFGVDSNIKTILPSAVHHGGNEIKIMDESSTTRTPELTNIKLLPTRFITHTHTSTVTITKTTVVKTPGGPPSTLTLLVTKTEKSTVVETVTEFHTLVKPTSVVETITTTVQTGSLYPSDVYGMPYPSIQIRPTETIIGQIPASVEPASPDLSDFIITDTDAPSTSNESQASMQDNDTIFVVMTDKNRGSIIKMSPMEETQHRDEMLSNKVNDILLAGVLSANPPSIDTDSKTPTDRCEPECKSSKNELCQKTNGFMRCVCRPGFARMFPDRPCNPTYTYSLEINLDRIGRRKLTYNDNLGNSNTSEYARLAGSTREALDRMIMQSDLRDIYHGVHLNSFKSGKSGLINNFYLQLSDNLDEKRLEDVLKKYLRNHNYSLGGTELYAAKESLYSLKASDFNECQNTKFHDCSENAHCFNLKGTYTCSCKEGFSDLSENILYPGRVCSAELIGCEKCNYHGTCYSRGEDQVICECFQWYSGETCYVNLKVLLIALVSLGFIMFILLLVCCIVTCCKSKPSPRMNTGLSFFPARVPHPADRSTLDRRAMIADTSSEDSRSETTSLPYVTKKKPKRPKSALKKTSLQRMPEIENNQNIQTLGEQRDRSLTVMIPRAKYHPAPHVPNMSSYTTFDASKATVSKPQTNEAKLLSYLDAGPSPHRVENKRKYSSQVSESYIDDEPISRKTSGALVSAGFEVSATVVNNMGTLGTTCGTEADRSENATLIQKISADLLSCTGTRSQTNTLRNFEDDDLDPISDWMEIEPRITTISEARSYEETTIPPPMKSLRHDYDTKMSVHSHTHSHHNDEVAERDLGSTFLLPHTHLYKPDRGSDISGFESL</sequence>
<dbReference type="PROSITE" id="PS50026">
    <property type="entry name" value="EGF_3"/>
    <property type="match status" value="2"/>
</dbReference>
<dbReference type="SUPFAM" id="SSF82671">
    <property type="entry name" value="SEA domain"/>
    <property type="match status" value="1"/>
</dbReference>
<feature type="region of interest" description="Disordered" evidence="6">
    <location>
        <begin position="1456"/>
        <end position="1481"/>
    </location>
</feature>
<dbReference type="SMART" id="SM00179">
    <property type="entry name" value="EGF_CA"/>
    <property type="match status" value="1"/>
</dbReference>
<evidence type="ECO:0000256" key="5">
    <source>
        <dbReference type="PROSITE-ProRule" id="PRU00076"/>
    </source>
</evidence>
<comment type="caution">
    <text evidence="10">The sequence shown here is derived from an EMBL/GenBank/DDBJ whole genome shotgun (WGS) entry which is preliminary data.</text>
</comment>
<dbReference type="InterPro" id="IPR009030">
    <property type="entry name" value="Growth_fac_rcpt_cys_sf"/>
</dbReference>
<comment type="caution">
    <text evidence="5">Lacks conserved residue(s) required for the propagation of feature annotation.</text>
</comment>
<dbReference type="InterPro" id="IPR000742">
    <property type="entry name" value="EGF"/>
</dbReference>
<keyword evidence="4 5" id="KW-1015">Disulfide bond</keyword>
<dbReference type="Pfam" id="PF07645">
    <property type="entry name" value="EGF_CA"/>
    <property type="match status" value="1"/>
</dbReference>
<evidence type="ECO:0000256" key="4">
    <source>
        <dbReference type="ARBA" id="ARBA00023157"/>
    </source>
</evidence>
<dbReference type="InterPro" id="IPR036364">
    <property type="entry name" value="SEA_dom_sf"/>
</dbReference>
<feature type="domain" description="EGF-like" evidence="9">
    <location>
        <begin position="2100"/>
        <end position="2138"/>
    </location>
</feature>
<evidence type="ECO:0008006" key="12">
    <source>
        <dbReference type="Google" id="ProtNLM"/>
    </source>
</evidence>
<dbReference type="InterPro" id="IPR000152">
    <property type="entry name" value="EGF-type_Asp/Asn_hydroxyl_site"/>
</dbReference>
<dbReference type="PROSITE" id="PS01187">
    <property type="entry name" value="EGF_CA"/>
    <property type="match status" value="1"/>
</dbReference>
<feature type="compositionally biased region" description="Basic residues" evidence="6">
    <location>
        <begin position="2268"/>
        <end position="2279"/>
    </location>
</feature>
<feature type="region of interest" description="Disordered" evidence="6">
    <location>
        <begin position="1397"/>
        <end position="1422"/>
    </location>
</feature>
<proteinExistence type="predicted"/>
<feature type="domain" description="SEA" evidence="8">
    <location>
        <begin position="1978"/>
        <end position="2103"/>
    </location>
</feature>
<dbReference type="PROSITE" id="PS00022">
    <property type="entry name" value="EGF_1"/>
    <property type="match status" value="1"/>
</dbReference>
<accession>A0ABD2N7G4</accession>
<dbReference type="PROSITE" id="PS50024">
    <property type="entry name" value="SEA"/>
    <property type="match status" value="1"/>
</dbReference>
<feature type="compositionally biased region" description="Polar residues" evidence="6">
    <location>
        <begin position="1"/>
        <end position="12"/>
    </location>
</feature>
<feature type="region of interest" description="Disordered" evidence="6">
    <location>
        <begin position="511"/>
        <end position="563"/>
    </location>
</feature>
<feature type="region of interest" description="Disordered" evidence="6">
    <location>
        <begin position="1"/>
        <end position="21"/>
    </location>
</feature>
<organism evidence="10 11">
    <name type="scientific">Cryptolaemus montrouzieri</name>
    <dbReference type="NCBI Taxonomy" id="559131"/>
    <lineage>
        <taxon>Eukaryota</taxon>
        <taxon>Metazoa</taxon>
        <taxon>Ecdysozoa</taxon>
        <taxon>Arthropoda</taxon>
        <taxon>Hexapoda</taxon>
        <taxon>Insecta</taxon>
        <taxon>Pterygota</taxon>
        <taxon>Neoptera</taxon>
        <taxon>Endopterygota</taxon>
        <taxon>Coleoptera</taxon>
        <taxon>Polyphaga</taxon>
        <taxon>Cucujiformia</taxon>
        <taxon>Coccinelloidea</taxon>
        <taxon>Coccinellidae</taxon>
        <taxon>Scymninae</taxon>
        <taxon>Scymnini</taxon>
        <taxon>Cryptolaemus</taxon>
    </lineage>
</organism>
<keyword evidence="7" id="KW-1133">Transmembrane helix</keyword>
<feature type="compositionally biased region" description="Polar residues" evidence="6">
    <location>
        <begin position="524"/>
        <end position="535"/>
    </location>
</feature>
<feature type="region of interest" description="Disordered" evidence="6">
    <location>
        <begin position="1665"/>
        <end position="1695"/>
    </location>
</feature>
<dbReference type="CDD" id="cd00054">
    <property type="entry name" value="EGF_CA"/>
    <property type="match status" value="1"/>
</dbReference>
<evidence type="ECO:0000256" key="7">
    <source>
        <dbReference type="SAM" id="Phobius"/>
    </source>
</evidence>
<dbReference type="Gene3D" id="2.10.25.10">
    <property type="entry name" value="Laminin"/>
    <property type="match status" value="1"/>
</dbReference>
<keyword evidence="7" id="KW-0812">Transmembrane</keyword>
<feature type="compositionally biased region" description="Polar residues" evidence="6">
    <location>
        <begin position="1572"/>
        <end position="1587"/>
    </location>
</feature>
<evidence type="ECO:0000256" key="2">
    <source>
        <dbReference type="ARBA" id="ARBA00022729"/>
    </source>
</evidence>
<keyword evidence="2" id="KW-0732">Signal</keyword>
<evidence type="ECO:0000259" key="8">
    <source>
        <dbReference type="PROSITE" id="PS50024"/>
    </source>
</evidence>
<evidence type="ECO:0000256" key="1">
    <source>
        <dbReference type="ARBA" id="ARBA00022536"/>
    </source>
</evidence>
<keyword evidence="3" id="KW-0677">Repeat</keyword>
<dbReference type="Pfam" id="PF01390">
    <property type="entry name" value="SEA"/>
    <property type="match status" value="1"/>
</dbReference>
<feature type="region of interest" description="Disordered" evidence="6">
    <location>
        <begin position="1572"/>
        <end position="1593"/>
    </location>
</feature>
<dbReference type="FunFam" id="2.10.25.10:FF:000038">
    <property type="entry name" value="Fibrillin 2"/>
    <property type="match status" value="1"/>
</dbReference>
<name>A0ABD2N7G4_9CUCU</name>
<feature type="compositionally biased region" description="Polar residues" evidence="6">
    <location>
        <begin position="1667"/>
        <end position="1683"/>
    </location>
</feature>
<keyword evidence="1 5" id="KW-0245">EGF-like domain</keyword>
<dbReference type="InterPro" id="IPR001881">
    <property type="entry name" value="EGF-like_Ca-bd_dom"/>
</dbReference>
<dbReference type="SUPFAM" id="SSF57184">
    <property type="entry name" value="Growth factor receptor domain"/>
    <property type="match status" value="1"/>
</dbReference>
<feature type="region of interest" description="Disordered" evidence="6">
    <location>
        <begin position="727"/>
        <end position="762"/>
    </location>
</feature>
<dbReference type="PANTHER" id="PTHR39072:SF2">
    <property type="match status" value="1"/>
</dbReference>
<keyword evidence="11" id="KW-1185">Reference proteome</keyword>
<evidence type="ECO:0000256" key="3">
    <source>
        <dbReference type="ARBA" id="ARBA00022737"/>
    </source>
</evidence>
<dbReference type="InterPro" id="IPR000082">
    <property type="entry name" value="SEA_dom"/>
</dbReference>
<feature type="region of interest" description="Disordered" evidence="6">
    <location>
        <begin position="2250"/>
        <end position="2281"/>
    </location>
</feature>
<dbReference type="Proteomes" id="UP001516400">
    <property type="component" value="Unassembled WGS sequence"/>
</dbReference>
<protein>
    <recommendedName>
        <fullName evidence="12">EGF-like domain-containing protein</fullName>
    </recommendedName>
</protein>
<feature type="compositionally biased region" description="Polar residues" evidence="6">
    <location>
        <begin position="1456"/>
        <end position="1473"/>
    </location>
</feature>
<dbReference type="InterPro" id="IPR049883">
    <property type="entry name" value="NOTCH1_EGF-like"/>
</dbReference>
<gene>
    <name evidence="10" type="ORF">HHI36_015631</name>
</gene>
<dbReference type="PANTHER" id="PTHR39072">
    <property type="entry name" value="RE48511P"/>
    <property type="match status" value="1"/>
</dbReference>
<feature type="domain" description="EGF-like" evidence="9">
    <location>
        <begin position="2150"/>
        <end position="2185"/>
    </location>
</feature>
<dbReference type="SMART" id="SM00181">
    <property type="entry name" value="EGF"/>
    <property type="match status" value="3"/>
</dbReference>
<dbReference type="InterPro" id="IPR018097">
    <property type="entry name" value="EGF_Ca-bd_CS"/>
</dbReference>
<keyword evidence="7" id="KW-0472">Membrane</keyword>
<feature type="transmembrane region" description="Helical" evidence="7">
    <location>
        <begin position="2190"/>
        <end position="2215"/>
    </location>
</feature>
<feature type="region of interest" description="Disordered" evidence="6">
    <location>
        <begin position="1115"/>
        <end position="1142"/>
    </location>
</feature>
<evidence type="ECO:0000313" key="10">
    <source>
        <dbReference type="EMBL" id="KAL3274219.1"/>
    </source>
</evidence>
<evidence type="ECO:0000256" key="6">
    <source>
        <dbReference type="SAM" id="MobiDB-lite"/>
    </source>
</evidence>
<evidence type="ECO:0000313" key="11">
    <source>
        <dbReference type="Proteomes" id="UP001516400"/>
    </source>
</evidence>
<evidence type="ECO:0000259" key="9">
    <source>
        <dbReference type="PROSITE" id="PS50026"/>
    </source>
</evidence>
<dbReference type="PROSITE" id="PS00010">
    <property type="entry name" value="ASX_HYDROXYL"/>
    <property type="match status" value="1"/>
</dbReference>
<dbReference type="EMBL" id="JABFTP020000062">
    <property type="protein sequence ID" value="KAL3274219.1"/>
    <property type="molecule type" value="Genomic_DNA"/>
</dbReference>